<keyword evidence="1" id="KW-0813">Transport</keyword>
<dbReference type="PANTHER" id="PTHR42781">
    <property type="entry name" value="SPERMIDINE/PUTRESCINE IMPORT ATP-BINDING PROTEIN POTA"/>
    <property type="match status" value="1"/>
</dbReference>
<feature type="domain" description="ABC transporter" evidence="4">
    <location>
        <begin position="2"/>
        <end position="232"/>
    </location>
</feature>
<comment type="caution">
    <text evidence="5">The sequence shown here is derived from an EMBL/GenBank/DDBJ whole genome shotgun (WGS) entry which is preliminary data.</text>
</comment>
<evidence type="ECO:0000313" key="5">
    <source>
        <dbReference type="EMBL" id="RDU23177.1"/>
    </source>
</evidence>
<dbReference type="PROSITE" id="PS00211">
    <property type="entry name" value="ABC_TRANSPORTER_1"/>
    <property type="match status" value="1"/>
</dbReference>
<dbReference type="PROSITE" id="PS50893">
    <property type="entry name" value="ABC_TRANSPORTER_2"/>
    <property type="match status" value="1"/>
</dbReference>
<dbReference type="InterPro" id="IPR003439">
    <property type="entry name" value="ABC_transporter-like_ATP-bd"/>
</dbReference>
<accession>A0A371AUD7</accession>
<keyword evidence="6" id="KW-1185">Reference proteome</keyword>
<dbReference type="InterPro" id="IPR027417">
    <property type="entry name" value="P-loop_NTPase"/>
</dbReference>
<dbReference type="Proteomes" id="UP000255036">
    <property type="component" value="Unassembled WGS sequence"/>
</dbReference>
<dbReference type="GO" id="GO:0016887">
    <property type="term" value="F:ATP hydrolysis activity"/>
    <property type="evidence" value="ECO:0007669"/>
    <property type="project" value="InterPro"/>
</dbReference>
<keyword evidence="2" id="KW-0547">Nucleotide-binding</keyword>
<dbReference type="SMART" id="SM00382">
    <property type="entry name" value="AAA"/>
    <property type="match status" value="1"/>
</dbReference>
<dbReference type="Gene3D" id="3.40.50.300">
    <property type="entry name" value="P-loop containing nucleotide triphosphate hydrolases"/>
    <property type="match status" value="1"/>
</dbReference>
<evidence type="ECO:0000256" key="1">
    <source>
        <dbReference type="ARBA" id="ARBA00022448"/>
    </source>
</evidence>
<organism evidence="5 6">
    <name type="scientific">Anaerosacchariphilus polymeriproducens</name>
    <dbReference type="NCBI Taxonomy" id="1812858"/>
    <lineage>
        <taxon>Bacteria</taxon>
        <taxon>Bacillati</taxon>
        <taxon>Bacillota</taxon>
        <taxon>Clostridia</taxon>
        <taxon>Lachnospirales</taxon>
        <taxon>Lachnospiraceae</taxon>
        <taxon>Anaerosacchariphilus</taxon>
    </lineage>
</organism>
<dbReference type="InterPro" id="IPR050093">
    <property type="entry name" value="ABC_SmlMolc_Importer"/>
</dbReference>
<gene>
    <name evidence="5" type="ORF">DWV06_12380</name>
</gene>
<protein>
    <submittedName>
        <fullName evidence="5">ATP-binding cassette domain-containing protein</fullName>
    </submittedName>
</protein>
<evidence type="ECO:0000259" key="4">
    <source>
        <dbReference type="PROSITE" id="PS50893"/>
    </source>
</evidence>
<dbReference type="SUPFAM" id="SSF52540">
    <property type="entry name" value="P-loop containing nucleoside triphosphate hydrolases"/>
    <property type="match status" value="1"/>
</dbReference>
<dbReference type="InterPro" id="IPR017871">
    <property type="entry name" value="ABC_transporter-like_CS"/>
</dbReference>
<name>A0A371AUD7_9FIRM</name>
<dbReference type="AlphaFoldDB" id="A0A371AUD7"/>
<dbReference type="Pfam" id="PF00005">
    <property type="entry name" value="ABC_tran"/>
    <property type="match status" value="1"/>
</dbReference>
<dbReference type="InterPro" id="IPR003593">
    <property type="entry name" value="AAA+_ATPase"/>
</dbReference>
<dbReference type="OrthoDB" id="9802264at2"/>
<proteinExistence type="predicted"/>
<dbReference type="EMBL" id="QRCT01000034">
    <property type="protein sequence ID" value="RDU23177.1"/>
    <property type="molecule type" value="Genomic_DNA"/>
</dbReference>
<dbReference type="PANTHER" id="PTHR42781:SF4">
    <property type="entry name" value="SPERMIDINE_PUTRESCINE IMPORT ATP-BINDING PROTEIN POTA"/>
    <property type="match status" value="1"/>
</dbReference>
<evidence type="ECO:0000313" key="6">
    <source>
        <dbReference type="Proteomes" id="UP000255036"/>
    </source>
</evidence>
<reference evidence="5 6" key="1">
    <citation type="submission" date="2018-07" db="EMBL/GenBank/DDBJ databases">
        <title>Anaerosacharophilus polymeroproducens gen. nov. sp. nov., an anaerobic bacterium isolated from salt field.</title>
        <authorList>
            <person name="Kim W."/>
            <person name="Yang S.-H."/>
            <person name="Oh J."/>
            <person name="Lee J.-H."/>
            <person name="Kwon K.K."/>
        </authorList>
    </citation>
    <scope>NUCLEOTIDE SEQUENCE [LARGE SCALE GENOMIC DNA]</scope>
    <source>
        <strain evidence="5 6">MCWD5</strain>
    </source>
</reference>
<sequence>MVLEVDIKKKMGSFNLKVSFQSTCKCMGILGASGSGKSMILKCIAGIVEPDEGRIVLNGEVFFDSNDKINKSPQNRKVGYLFQNYALFPTMTVLENIKTGIKGNKEYKRELVKEQVRLFHLEGLEKRYPEQLSGGQQQRVALARIMAYRPQIIMLDEPFSAIDSFLKDILHKELLEILKNFNGNSILVSHSRDEVFKFCNSLTIMDEGRITVCGRTKDLFNNPLRVNAAKVTGCKNISKIRKVNNYELEALEWGVLLKTNQVITEKITHVGIRARHLLTVDQKKENTMKVDFLHYAESPFDVQYMFRNSMNDLTKEIWWITSKKQFHTILQDIPKYIQFPAERLMLLES</sequence>
<evidence type="ECO:0000256" key="2">
    <source>
        <dbReference type="ARBA" id="ARBA00022741"/>
    </source>
</evidence>
<dbReference type="GO" id="GO:0005524">
    <property type="term" value="F:ATP binding"/>
    <property type="evidence" value="ECO:0007669"/>
    <property type="project" value="UniProtKB-KW"/>
</dbReference>
<evidence type="ECO:0000256" key="3">
    <source>
        <dbReference type="ARBA" id="ARBA00022840"/>
    </source>
</evidence>
<keyword evidence="3 5" id="KW-0067">ATP-binding</keyword>